<evidence type="ECO:0000313" key="2">
    <source>
        <dbReference type="Proteomes" id="UP000583944"/>
    </source>
</evidence>
<protein>
    <submittedName>
        <fullName evidence="1">Uncharacterized protein</fullName>
    </submittedName>
</protein>
<evidence type="ECO:0000313" key="1">
    <source>
        <dbReference type="EMBL" id="KAF5216945.1"/>
    </source>
</evidence>
<sequence>MKGLCRFVCATQSSSLHVVVTVRCGAVLFDEGRVRCHGCCSPQPFIASASALFVFCFFCFTMNLLEELWFWCLLHGASPCVSVAVLPRGSKAFDGVLTLLFASCTRPCLAMAAAVGLCDCVLAVRLSYFAVAPSLCWWGRRRATASVELRSSGRGKALTAADGDGGGLCCRRSDGMTSPVSHLTEVDEGRAASLSPLFVLSVHCSHNRRAASARLPSGRL</sequence>
<name>A0A7J6XRT8_TRYCR</name>
<dbReference type="VEuPathDB" id="TriTrypDB:BCY84_18011"/>
<proteinExistence type="predicted"/>
<dbReference type="AlphaFoldDB" id="A0A7J6XRT8"/>
<reference evidence="1 2" key="1">
    <citation type="journal article" date="2019" name="Genome Biol. Evol.">
        <title>Nanopore Sequencing Significantly Improves Genome Assembly of the Protozoan Parasite Trypanosoma cruzi.</title>
        <authorList>
            <person name="Diaz-Viraque F."/>
            <person name="Pita S."/>
            <person name="Greif G."/>
            <person name="de Souza R.C.M."/>
            <person name="Iraola G."/>
            <person name="Robello C."/>
        </authorList>
    </citation>
    <scope>NUCLEOTIDE SEQUENCE [LARGE SCALE GENOMIC DNA]</scope>
    <source>
        <strain evidence="1 2">Berenice</strain>
    </source>
</reference>
<organism evidence="1 2">
    <name type="scientific">Trypanosoma cruzi</name>
    <dbReference type="NCBI Taxonomy" id="5693"/>
    <lineage>
        <taxon>Eukaryota</taxon>
        <taxon>Discoba</taxon>
        <taxon>Euglenozoa</taxon>
        <taxon>Kinetoplastea</taxon>
        <taxon>Metakinetoplastina</taxon>
        <taxon>Trypanosomatida</taxon>
        <taxon>Trypanosomatidae</taxon>
        <taxon>Trypanosoma</taxon>
        <taxon>Schizotrypanum</taxon>
    </lineage>
</organism>
<dbReference type="VEuPathDB" id="TriTrypDB:ECC02_010227"/>
<dbReference type="Proteomes" id="UP000583944">
    <property type="component" value="Unassembled WGS sequence"/>
</dbReference>
<dbReference type="EMBL" id="JABDHM010000164">
    <property type="protein sequence ID" value="KAF5216945.1"/>
    <property type="molecule type" value="Genomic_DNA"/>
</dbReference>
<comment type="caution">
    <text evidence="1">The sequence shown here is derived from an EMBL/GenBank/DDBJ whole genome shotgun (WGS) entry which is preliminary data.</text>
</comment>
<gene>
    <name evidence="1" type="ORF">ECC02_010227</name>
</gene>
<accession>A0A7J6XRT8</accession>